<dbReference type="PANTHER" id="PTHR37162">
    <property type="entry name" value="HAT FAMILY DIMERISATION DOMAINCONTAINING PROTEIN-RELATED"/>
    <property type="match status" value="1"/>
</dbReference>
<organism evidence="2">
    <name type="scientific">Nothobranchius furzeri</name>
    <name type="common">Turquoise killifish</name>
    <dbReference type="NCBI Taxonomy" id="105023"/>
    <lineage>
        <taxon>Eukaryota</taxon>
        <taxon>Metazoa</taxon>
        <taxon>Chordata</taxon>
        <taxon>Craniata</taxon>
        <taxon>Vertebrata</taxon>
        <taxon>Euteleostomi</taxon>
        <taxon>Actinopterygii</taxon>
        <taxon>Neopterygii</taxon>
        <taxon>Teleostei</taxon>
        <taxon>Neoteleostei</taxon>
        <taxon>Acanthomorphata</taxon>
        <taxon>Ovalentaria</taxon>
        <taxon>Atherinomorphae</taxon>
        <taxon>Cyprinodontiformes</taxon>
        <taxon>Nothobranchiidae</taxon>
        <taxon>Nothobranchius</taxon>
    </lineage>
</organism>
<feature type="domain" description="HAT C-terminal dimerisation" evidence="1">
    <location>
        <begin position="555"/>
        <end position="618"/>
    </location>
</feature>
<evidence type="ECO:0000313" key="3">
    <source>
        <dbReference type="EMBL" id="SBP43260.1"/>
    </source>
</evidence>
<proteinExistence type="predicted"/>
<name>A0A1A7ZKB9_NOTFU</name>
<reference evidence="2" key="2">
    <citation type="submission" date="2016-06" db="EMBL/GenBank/DDBJ databases">
        <title>The genome of a short-lived fish provides insights into sex chromosome evolution and the genetic control of aging.</title>
        <authorList>
            <person name="Reichwald K."/>
            <person name="Felder M."/>
            <person name="Petzold A."/>
            <person name="Koch P."/>
            <person name="Groth M."/>
            <person name="Platzer M."/>
        </authorList>
    </citation>
    <scope>NUCLEOTIDE SEQUENCE</scope>
    <source>
        <tissue evidence="2">Brain</tissue>
    </source>
</reference>
<dbReference type="GO" id="GO:0046983">
    <property type="term" value="F:protein dimerization activity"/>
    <property type="evidence" value="ECO:0007669"/>
    <property type="project" value="InterPro"/>
</dbReference>
<accession>A0A1A7ZKB9</accession>
<dbReference type="EMBL" id="HADY01004775">
    <property type="protein sequence ID" value="SBP43260.1"/>
    <property type="molecule type" value="Transcribed_RNA"/>
</dbReference>
<dbReference type="PANTHER" id="PTHR37162:SF1">
    <property type="entry name" value="BED-TYPE DOMAIN-CONTAINING PROTEIN"/>
    <property type="match status" value="1"/>
</dbReference>
<protein>
    <submittedName>
        <fullName evidence="2">Connexin 27.5</fullName>
    </submittedName>
</protein>
<dbReference type="AlphaFoldDB" id="A0A1A7ZKB9"/>
<evidence type="ECO:0000259" key="1">
    <source>
        <dbReference type="Pfam" id="PF05699"/>
    </source>
</evidence>
<gene>
    <name evidence="2" type="primary">CX27.5</name>
    <name evidence="3" type="synonym">Nfu_g_1_001863</name>
</gene>
<sequence length="658" mass="75017">MMDGSEEGIPAKKSKKSCKYLEKWDSEFTFLKKSRMGQSHAFCKICSCDFSVSHGGRNDVSQHEKSTKHKRWLEAQKHAQTMSAFVTRNTTEADQVINAEVKMAMLCAKNNVSFTFCDDFNKCVAEMFPDSAIARKYSAGKTKSTQLIKGAIAAELDEELARTCRSQPFSLMCDESNNRKTDKEFVILTRLYDEATLQVATKFMEMPICNVGNAENLYEKLSEALRKRGIPWENLIAFNSDNASVMKGRHNSVISRLKTSQPHVQDLGCICHLAQLATGCAIKAAQVPVEDFLVGIYTHFDKSAKRCEIYKEFVDFTDSDHLKLLRYCSTRWLSLLTCVQRVLNQWDALQAYFNSHEEVERSAKIHDLASHLRDPVMKIYFMFLTAALKPLSDFNIAFQSEGVQIHRLEEEMCRLIRRILGYLIPARAIVGIPLREVEYGQGLQLADEELFIGADTKAFMKSVELPMSTEKKIFQSVRRFYEAALQKMFSSFPLDHPLLRDLKVLDPAARLDIPPGAVERLWAMFPQLSLSEDRLREELIDYQVTDSKQLPQEDNIDRFWGLLGKDVRFSELPRLMKALLCIPHSNASSERVFSMVRKIVTENRMSLDNSTVCALLSCKINHSGPAYKYTPSKKVLKNAKSATHLYNKSLVNVREPHE</sequence>
<dbReference type="EMBL" id="HADY01004669">
    <property type="protein sequence ID" value="SBP43154.1"/>
    <property type="molecule type" value="Transcribed_RNA"/>
</dbReference>
<dbReference type="InterPro" id="IPR012337">
    <property type="entry name" value="RNaseH-like_sf"/>
</dbReference>
<reference evidence="2" key="1">
    <citation type="submission" date="2016-05" db="EMBL/GenBank/DDBJ databases">
        <authorList>
            <person name="Lavstsen T."/>
            <person name="Jespersen J.S."/>
        </authorList>
    </citation>
    <scope>NUCLEOTIDE SEQUENCE</scope>
    <source>
        <tissue evidence="2">Brain</tissue>
    </source>
</reference>
<dbReference type="Pfam" id="PF05699">
    <property type="entry name" value="Dimer_Tnp_hAT"/>
    <property type="match status" value="1"/>
</dbReference>
<dbReference type="SUPFAM" id="SSF53098">
    <property type="entry name" value="Ribonuclease H-like"/>
    <property type="match status" value="1"/>
</dbReference>
<evidence type="ECO:0000313" key="2">
    <source>
        <dbReference type="EMBL" id="SBP43154.1"/>
    </source>
</evidence>
<dbReference type="InterPro" id="IPR008906">
    <property type="entry name" value="HATC_C_dom"/>
</dbReference>